<keyword evidence="2" id="KW-1185">Reference proteome</keyword>
<reference evidence="1 2" key="1">
    <citation type="submission" date="2024-05" db="EMBL/GenBank/DDBJ databases">
        <title>Microbispora sp.ZYX-F-249.</title>
        <authorList>
            <person name="Xie H."/>
        </authorList>
    </citation>
    <scope>NUCLEOTIDE SEQUENCE [LARGE SCALE GENOMIC DNA]</scope>
    <source>
        <strain evidence="1 2">ZYX-F-249</strain>
    </source>
</reference>
<dbReference type="RefSeq" id="WP_346230896.1">
    <property type="nucleotide sequence ID" value="NZ_JBDJAW010000072.1"/>
</dbReference>
<gene>
    <name evidence="1" type="ORF">AAH991_38530</name>
</gene>
<name>A0ABV0B0L1_9ACTN</name>
<evidence type="ECO:0000313" key="1">
    <source>
        <dbReference type="EMBL" id="MEN3541064.1"/>
    </source>
</evidence>
<dbReference type="EMBL" id="JBDJAW010000072">
    <property type="protein sequence ID" value="MEN3541064.1"/>
    <property type="molecule type" value="Genomic_DNA"/>
</dbReference>
<evidence type="ECO:0000313" key="2">
    <source>
        <dbReference type="Proteomes" id="UP001447516"/>
    </source>
</evidence>
<protein>
    <submittedName>
        <fullName evidence="1">Uncharacterized protein</fullName>
    </submittedName>
</protein>
<organism evidence="1 2">
    <name type="scientific">Microbispora maris</name>
    <dbReference type="NCBI Taxonomy" id="3144104"/>
    <lineage>
        <taxon>Bacteria</taxon>
        <taxon>Bacillati</taxon>
        <taxon>Actinomycetota</taxon>
        <taxon>Actinomycetes</taxon>
        <taxon>Streptosporangiales</taxon>
        <taxon>Streptosporangiaceae</taxon>
        <taxon>Microbispora</taxon>
    </lineage>
</organism>
<sequence>MQELLYGDREALAAAREKRLQAVEALHRHTFWKDVGNRHEADVALKQAARSTPPAG</sequence>
<dbReference type="Proteomes" id="UP001447516">
    <property type="component" value="Unassembled WGS sequence"/>
</dbReference>
<proteinExistence type="predicted"/>
<comment type="caution">
    <text evidence="1">The sequence shown here is derived from an EMBL/GenBank/DDBJ whole genome shotgun (WGS) entry which is preliminary data.</text>
</comment>
<accession>A0ABV0B0L1</accession>